<dbReference type="SUPFAM" id="SSF46785">
    <property type="entry name" value="Winged helix' DNA-binding domain"/>
    <property type="match status" value="1"/>
</dbReference>
<dbReference type="InterPro" id="IPR036390">
    <property type="entry name" value="WH_DNA-bd_sf"/>
</dbReference>
<sequence length="147" mass="16300">MLRITKESEYAFLLLSALLAEDDTPKSATTLAQLTGIAAPMTGKVLKRLVRHDILISTRGSRGGYVLSRAPHEISALQVVEAMEGVPELVDCAHHAVSCALAQYCTVSPFWQQLNQEINQMLAGKNLADMQRDERRLRHMKTHPHAV</sequence>
<dbReference type="Gene3D" id="1.10.10.10">
    <property type="entry name" value="Winged helix-like DNA-binding domain superfamily/Winged helix DNA-binding domain"/>
    <property type="match status" value="1"/>
</dbReference>
<dbReference type="PROSITE" id="PS51197">
    <property type="entry name" value="HTH_RRF2_2"/>
    <property type="match status" value="1"/>
</dbReference>
<dbReference type="PANTHER" id="PTHR33221">
    <property type="entry name" value="WINGED HELIX-TURN-HELIX TRANSCRIPTIONAL REGULATOR, RRF2 FAMILY"/>
    <property type="match status" value="1"/>
</dbReference>
<dbReference type="EMBL" id="UHIA01000004">
    <property type="protein sequence ID" value="SUO98150.1"/>
    <property type="molecule type" value="Genomic_DNA"/>
</dbReference>
<dbReference type="InterPro" id="IPR000944">
    <property type="entry name" value="Tscrpt_reg_Rrf2"/>
</dbReference>
<evidence type="ECO:0000313" key="2">
    <source>
        <dbReference type="Proteomes" id="UP000254575"/>
    </source>
</evidence>
<dbReference type="GO" id="GO:0003700">
    <property type="term" value="F:DNA-binding transcription factor activity"/>
    <property type="evidence" value="ECO:0007669"/>
    <property type="project" value="TreeGrafter"/>
</dbReference>
<evidence type="ECO:0000313" key="1">
    <source>
        <dbReference type="EMBL" id="SUO98150.1"/>
    </source>
</evidence>
<dbReference type="Proteomes" id="UP000254575">
    <property type="component" value="Unassembled WGS sequence"/>
</dbReference>
<dbReference type="NCBIfam" id="TIGR02944">
    <property type="entry name" value="suf_reg_Xantho"/>
    <property type="match status" value="1"/>
</dbReference>
<dbReference type="OrthoDB" id="9808360at2"/>
<protein>
    <submittedName>
        <fullName evidence="1">Iron-responsive transcriptional regulator</fullName>
    </submittedName>
</protein>
<dbReference type="InterPro" id="IPR014290">
    <property type="entry name" value="SUF_FeS_clus_asmbl_reg"/>
</dbReference>
<dbReference type="NCBIfam" id="TIGR00738">
    <property type="entry name" value="rrf2_super"/>
    <property type="match status" value="1"/>
</dbReference>
<accession>A0A380N015</accession>
<dbReference type="AlphaFoldDB" id="A0A380N015"/>
<organism evidence="1 2">
    <name type="scientific">Suttonella indologenes</name>
    <dbReference type="NCBI Taxonomy" id="13276"/>
    <lineage>
        <taxon>Bacteria</taxon>
        <taxon>Pseudomonadati</taxon>
        <taxon>Pseudomonadota</taxon>
        <taxon>Gammaproteobacteria</taxon>
        <taxon>Cardiobacteriales</taxon>
        <taxon>Cardiobacteriaceae</taxon>
        <taxon>Suttonella</taxon>
    </lineage>
</organism>
<reference evidence="1 2" key="1">
    <citation type="submission" date="2018-06" db="EMBL/GenBank/DDBJ databases">
        <authorList>
            <consortium name="Pathogen Informatics"/>
            <person name="Doyle S."/>
        </authorList>
    </citation>
    <scope>NUCLEOTIDE SEQUENCE [LARGE SCALE GENOMIC DNA]</scope>
    <source>
        <strain evidence="1 2">NCTC10717</strain>
    </source>
</reference>
<dbReference type="Pfam" id="PF02082">
    <property type="entry name" value="Rrf2"/>
    <property type="match status" value="1"/>
</dbReference>
<name>A0A380N015_9GAMM</name>
<dbReference type="PANTHER" id="PTHR33221:SF2">
    <property type="entry name" value="TRANSCRIPTIONAL REGULATOR"/>
    <property type="match status" value="1"/>
</dbReference>
<keyword evidence="2" id="KW-1185">Reference proteome</keyword>
<dbReference type="RefSeq" id="WP_115219016.1">
    <property type="nucleotide sequence ID" value="NZ_UHIA01000004.1"/>
</dbReference>
<proteinExistence type="predicted"/>
<gene>
    <name evidence="1" type="ORF">NCTC10717_01891</name>
</gene>
<dbReference type="InterPro" id="IPR036388">
    <property type="entry name" value="WH-like_DNA-bd_sf"/>
</dbReference>
<dbReference type="GO" id="GO:0005829">
    <property type="term" value="C:cytosol"/>
    <property type="evidence" value="ECO:0007669"/>
    <property type="project" value="TreeGrafter"/>
</dbReference>